<evidence type="ECO:0000256" key="2">
    <source>
        <dbReference type="PROSITE-ProRule" id="PRU00059"/>
    </source>
</evidence>
<dbReference type="InterPro" id="IPR003961">
    <property type="entry name" value="FN3_dom"/>
</dbReference>
<feature type="non-terminal residue" evidence="5">
    <location>
        <position position="237"/>
    </location>
</feature>
<dbReference type="Pfam" id="PF00041">
    <property type="entry name" value="fn3"/>
    <property type="match status" value="1"/>
</dbReference>
<keyword evidence="6" id="KW-1185">Reference proteome</keyword>
<sequence>CRSFAVSQMGVITNPGFPQSTPGNLFCSTTFHRLDFPTSSVHRFRLVHVVDLMTNRKVGEAPNCSYWQDDYLDWELLYRTAILAGPFCGRVQPFAFVSWGNFFSPILMKFVTGVGNHERVFNSTFFALYDFSKISLSLLSSSGHDAQLSWSVSNVGEQIRGYVVVYKLTQDRKAIWSFKRTLQQSQATLSPLQPLTNYASWVLCYTASGKVYGSNTIYFDTIGDLATTPAGISPTPR</sequence>
<dbReference type="AlphaFoldDB" id="A0AAD9QTX8"/>
<dbReference type="InterPro" id="IPR013783">
    <property type="entry name" value="Ig-like_fold"/>
</dbReference>
<name>A0AAD9QTX8_ACRCE</name>
<dbReference type="PROSITE" id="PS50853">
    <property type="entry name" value="FN3"/>
    <property type="match status" value="1"/>
</dbReference>
<feature type="domain" description="Fibronectin type-III" evidence="4">
    <location>
        <begin position="132"/>
        <end position="224"/>
    </location>
</feature>
<dbReference type="EMBL" id="JARQWQ010000014">
    <property type="protein sequence ID" value="KAK2567418.1"/>
    <property type="molecule type" value="Genomic_DNA"/>
</dbReference>
<dbReference type="Gene3D" id="2.60.40.10">
    <property type="entry name" value="Immunoglobulins"/>
    <property type="match status" value="1"/>
</dbReference>
<protein>
    <recommendedName>
        <fullName evidence="7">Fibronectin type-III domain-containing protein</fullName>
    </recommendedName>
</protein>
<comment type="caution">
    <text evidence="2">Lacks conserved residue(s) required for the propagation of feature annotation.</text>
</comment>
<comment type="caution">
    <text evidence="5">The sequence shown here is derived from an EMBL/GenBank/DDBJ whole genome shotgun (WGS) entry which is preliminary data.</text>
</comment>
<accession>A0AAD9QTX8</accession>
<evidence type="ECO:0008006" key="7">
    <source>
        <dbReference type="Google" id="ProtNLM"/>
    </source>
</evidence>
<dbReference type="InterPro" id="IPR000859">
    <property type="entry name" value="CUB_dom"/>
</dbReference>
<evidence type="ECO:0000256" key="1">
    <source>
        <dbReference type="ARBA" id="ARBA00023157"/>
    </source>
</evidence>
<keyword evidence="1" id="KW-1015">Disulfide bond</keyword>
<feature type="domain" description="CUB" evidence="3">
    <location>
        <begin position="1"/>
        <end position="128"/>
    </location>
</feature>
<evidence type="ECO:0000259" key="4">
    <source>
        <dbReference type="PROSITE" id="PS50853"/>
    </source>
</evidence>
<dbReference type="SUPFAM" id="SSF49265">
    <property type="entry name" value="Fibronectin type III"/>
    <property type="match status" value="1"/>
</dbReference>
<dbReference type="InterPro" id="IPR036116">
    <property type="entry name" value="FN3_sf"/>
</dbReference>
<proteinExistence type="predicted"/>
<organism evidence="5 6">
    <name type="scientific">Acropora cervicornis</name>
    <name type="common">Staghorn coral</name>
    <dbReference type="NCBI Taxonomy" id="6130"/>
    <lineage>
        <taxon>Eukaryota</taxon>
        <taxon>Metazoa</taxon>
        <taxon>Cnidaria</taxon>
        <taxon>Anthozoa</taxon>
        <taxon>Hexacorallia</taxon>
        <taxon>Scleractinia</taxon>
        <taxon>Astrocoeniina</taxon>
        <taxon>Acroporidae</taxon>
        <taxon>Acropora</taxon>
    </lineage>
</organism>
<evidence type="ECO:0000313" key="6">
    <source>
        <dbReference type="Proteomes" id="UP001249851"/>
    </source>
</evidence>
<evidence type="ECO:0000259" key="3">
    <source>
        <dbReference type="PROSITE" id="PS01180"/>
    </source>
</evidence>
<dbReference type="InterPro" id="IPR035914">
    <property type="entry name" value="Sperma_CUB_dom_sf"/>
</dbReference>
<reference evidence="5" key="1">
    <citation type="journal article" date="2023" name="G3 (Bethesda)">
        <title>Whole genome assembly and annotation of the endangered Caribbean coral Acropora cervicornis.</title>
        <authorList>
            <person name="Selwyn J.D."/>
            <person name="Vollmer S.V."/>
        </authorList>
    </citation>
    <scope>NUCLEOTIDE SEQUENCE</scope>
    <source>
        <strain evidence="5">K2</strain>
    </source>
</reference>
<dbReference type="SUPFAM" id="SSF49854">
    <property type="entry name" value="Spermadhesin, CUB domain"/>
    <property type="match status" value="1"/>
</dbReference>
<reference evidence="5" key="2">
    <citation type="journal article" date="2023" name="Science">
        <title>Genomic signatures of disease resistance in endangered staghorn corals.</title>
        <authorList>
            <person name="Vollmer S.V."/>
            <person name="Selwyn J.D."/>
            <person name="Despard B.A."/>
            <person name="Roesel C.L."/>
        </authorList>
    </citation>
    <scope>NUCLEOTIDE SEQUENCE</scope>
    <source>
        <strain evidence="5">K2</strain>
    </source>
</reference>
<dbReference type="Proteomes" id="UP001249851">
    <property type="component" value="Unassembled WGS sequence"/>
</dbReference>
<dbReference type="Gene3D" id="2.60.120.290">
    <property type="entry name" value="Spermadhesin, CUB domain"/>
    <property type="match status" value="1"/>
</dbReference>
<dbReference type="PROSITE" id="PS01180">
    <property type="entry name" value="CUB"/>
    <property type="match status" value="1"/>
</dbReference>
<gene>
    <name evidence="5" type="ORF">P5673_008229</name>
</gene>
<evidence type="ECO:0000313" key="5">
    <source>
        <dbReference type="EMBL" id="KAK2567418.1"/>
    </source>
</evidence>